<evidence type="ECO:0000313" key="3">
    <source>
        <dbReference type="EMBL" id="GJT97366.1"/>
    </source>
</evidence>
<dbReference type="PANTHER" id="PTHR33116:SF79">
    <property type="entry name" value="REVERSE TRANSCRIPTASE DOMAIN, ZINC FINGER, CCHC-TYPE-RELATED"/>
    <property type="match status" value="1"/>
</dbReference>
<dbReference type="GO" id="GO:0003964">
    <property type="term" value="F:RNA-directed DNA polymerase activity"/>
    <property type="evidence" value="ECO:0007669"/>
    <property type="project" value="UniProtKB-KW"/>
</dbReference>
<sequence length="934" mass="105489">MLVGIGFGFGFNSPHLQLALNFKKTKASKSYTRLKEHPHPTLHFGKFLFFEKEDSSALSSGRVCISSKSHVLISENVQVEINNELFEATVQEIGSWCIKITDDYIDLSSNDNIKDVDTSSESIDDHSVDDLEYIQTNLNNIVNQVSEQKMDNNEENKQGEEDIHLIVPQQPPKEEANNKESNPECKAESSDLSRPPGFEFMKKSSSPSSKCSTSFARFRKKDIKGVSLIHELNQIIDVGNSLGYDVRVVERGKEENACGSKIFALNTIMARGRSGGLISMWDPNFFSKESIWCDDSFIIIKGNWKNVVGDCYMVNIYGPQDQVSKLALWNRLQDFMHHHNGSYIMFGDMNAVRNEQERVGSIFNNIEADYFNSFIDATGLVDLPIGGRCFTWMNKAGTKLSKLDRFLISEDVIDLLPDIRITALDRIWSDHNPILLHVDKIDFGPSPFKLYNSWLLRDGFDDLIKSEWDSLDSNNSGFPIKCHEKLFLKAKIPNSFFFTLIPKVNYPTLITYFRLISLIGIHYKIIAKILANRLSKVIDKIVSKEQSAFIAGLSDLDLNGVLVSKPAFHLQEPLFLSMVSLRLNSLSIVALDKEIPYLLFLFILVMEGLHNAFTDAGDDVIITTGWNARDLENIIRVFHVFYLAFGLNINIHKSNIYGIGGNEDEVYNMASNAGCIADNIPFNYLGLPIGSNMKSIASWKMLIDPFRSRLSTWKSSLLSIGGRLTLIKLFTSPNDLWVKVVKSFHGHEGGFDNNGCSFKGTWANIVGSSNFLHLKGIILNNSFRFNAGCGTRIRFWKDIWVGEAPFSIRSATEYWCSKSCFFRDMLNEIGQINIVASEDTCVWNLGPNGIFTVKDARNIIDQKTLPSLPYTSWDKIIIRKVNIFMWRLSLDRLPHRLNLSLRGMDISAISCSSCNANVESANHIFFECIIASDL</sequence>
<dbReference type="EMBL" id="BQNB010020572">
    <property type="protein sequence ID" value="GJT97366.1"/>
    <property type="molecule type" value="Genomic_DNA"/>
</dbReference>
<keyword evidence="3" id="KW-0695">RNA-directed DNA polymerase</keyword>
<feature type="compositionally biased region" description="Low complexity" evidence="1">
    <location>
        <begin position="203"/>
        <end position="212"/>
    </location>
</feature>
<gene>
    <name evidence="3" type="ORF">Tco_1092884</name>
</gene>
<feature type="region of interest" description="Disordered" evidence="1">
    <location>
        <begin position="169"/>
        <end position="212"/>
    </location>
</feature>
<evidence type="ECO:0000256" key="1">
    <source>
        <dbReference type="SAM" id="MobiDB-lite"/>
    </source>
</evidence>
<reference evidence="3" key="2">
    <citation type="submission" date="2022-01" db="EMBL/GenBank/DDBJ databases">
        <authorList>
            <person name="Yamashiro T."/>
            <person name="Shiraishi A."/>
            <person name="Satake H."/>
            <person name="Nakayama K."/>
        </authorList>
    </citation>
    <scope>NUCLEOTIDE SEQUENCE</scope>
</reference>
<dbReference type="Gene3D" id="3.60.10.10">
    <property type="entry name" value="Endonuclease/exonuclease/phosphatase"/>
    <property type="match status" value="1"/>
</dbReference>
<name>A0ABQ5IB57_9ASTR</name>
<feature type="domain" description="Reverse transcriptase zinc-binding" evidence="2">
    <location>
        <begin position="851"/>
        <end position="932"/>
    </location>
</feature>
<protein>
    <submittedName>
        <fullName evidence="3">RNA-directed DNA polymerase, eukaryota, reverse transcriptase zinc-binding domain protein</fullName>
    </submittedName>
</protein>
<evidence type="ECO:0000259" key="2">
    <source>
        <dbReference type="Pfam" id="PF13966"/>
    </source>
</evidence>
<dbReference type="InterPro" id="IPR026960">
    <property type="entry name" value="RVT-Znf"/>
</dbReference>
<keyword evidence="3" id="KW-0548">Nucleotidyltransferase</keyword>
<dbReference type="InterPro" id="IPR036691">
    <property type="entry name" value="Endo/exonu/phosph_ase_sf"/>
</dbReference>
<reference evidence="3" key="1">
    <citation type="journal article" date="2022" name="Int. J. Mol. Sci.">
        <title>Draft Genome of Tanacetum Coccineum: Genomic Comparison of Closely Related Tanacetum-Family Plants.</title>
        <authorList>
            <person name="Yamashiro T."/>
            <person name="Shiraishi A."/>
            <person name="Nakayama K."/>
            <person name="Satake H."/>
        </authorList>
    </citation>
    <scope>NUCLEOTIDE SEQUENCE</scope>
</reference>
<comment type="caution">
    <text evidence="3">The sequence shown here is derived from an EMBL/GenBank/DDBJ whole genome shotgun (WGS) entry which is preliminary data.</text>
</comment>
<dbReference type="Pfam" id="PF13966">
    <property type="entry name" value="zf-RVT"/>
    <property type="match status" value="1"/>
</dbReference>
<dbReference type="SUPFAM" id="SSF56219">
    <property type="entry name" value="DNase I-like"/>
    <property type="match status" value="1"/>
</dbReference>
<dbReference type="PANTHER" id="PTHR33116">
    <property type="entry name" value="REVERSE TRANSCRIPTASE ZINC-BINDING DOMAIN-CONTAINING PROTEIN-RELATED-RELATED"/>
    <property type="match status" value="1"/>
</dbReference>
<keyword evidence="4" id="KW-1185">Reference proteome</keyword>
<proteinExistence type="predicted"/>
<keyword evidence="3" id="KW-0808">Transferase</keyword>
<dbReference type="Proteomes" id="UP001151760">
    <property type="component" value="Unassembled WGS sequence"/>
</dbReference>
<feature type="compositionally biased region" description="Basic and acidic residues" evidence="1">
    <location>
        <begin position="172"/>
        <end position="191"/>
    </location>
</feature>
<evidence type="ECO:0000313" key="4">
    <source>
        <dbReference type="Proteomes" id="UP001151760"/>
    </source>
</evidence>
<organism evidence="3 4">
    <name type="scientific">Tanacetum coccineum</name>
    <dbReference type="NCBI Taxonomy" id="301880"/>
    <lineage>
        <taxon>Eukaryota</taxon>
        <taxon>Viridiplantae</taxon>
        <taxon>Streptophyta</taxon>
        <taxon>Embryophyta</taxon>
        <taxon>Tracheophyta</taxon>
        <taxon>Spermatophyta</taxon>
        <taxon>Magnoliopsida</taxon>
        <taxon>eudicotyledons</taxon>
        <taxon>Gunneridae</taxon>
        <taxon>Pentapetalae</taxon>
        <taxon>asterids</taxon>
        <taxon>campanulids</taxon>
        <taxon>Asterales</taxon>
        <taxon>Asteraceae</taxon>
        <taxon>Asteroideae</taxon>
        <taxon>Anthemideae</taxon>
        <taxon>Anthemidinae</taxon>
        <taxon>Tanacetum</taxon>
    </lineage>
</organism>
<accession>A0ABQ5IB57</accession>